<name>A0A848QM41_9SPHN</name>
<evidence type="ECO:0000313" key="2">
    <source>
        <dbReference type="EMBL" id="NMW31687.1"/>
    </source>
</evidence>
<reference evidence="2 3" key="1">
    <citation type="submission" date="2020-04" db="EMBL/GenBank/DDBJ databases">
        <authorList>
            <person name="Liu A."/>
        </authorList>
    </citation>
    <scope>NUCLEOTIDE SEQUENCE [LARGE SCALE GENOMIC DNA]</scope>
    <source>
        <strain evidence="2 3">RZ02</strain>
    </source>
</reference>
<dbReference type="EMBL" id="JABCRE010000002">
    <property type="protein sequence ID" value="NMW31687.1"/>
    <property type="molecule type" value="Genomic_DNA"/>
</dbReference>
<comment type="caution">
    <text evidence="2">The sequence shown here is derived from an EMBL/GenBank/DDBJ whole genome shotgun (WGS) entry which is preliminary data.</text>
</comment>
<proteinExistence type="predicted"/>
<keyword evidence="1" id="KW-0732">Signal</keyword>
<dbReference type="RefSeq" id="WP_170011376.1">
    <property type="nucleotide sequence ID" value="NZ_JABCRE010000002.1"/>
</dbReference>
<sequence length="184" mass="20509">MPNLFAMLAPLALILPGLPAGNGDDAQNSNLTPEADVPQQSSSQEWLMLEGANGVPVQMQVRIQQRVIIRVSPSRNAQRSFLSTLPQGEQPQEMAERKVGKCVKANQIAGVQPMRDNRLMLFMRDRKLIAANLEKACSARDFYSGFYLEPNKDGQICIDRDKLKSRTGANCEMKRLRQLIPAQT</sequence>
<keyword evidence="3" id="KW-1185">Reference proteome</keyword>
<dbReference type="Proteomes" id="UP000561181">
    <property type="component" value="Unassembled WGS sequence"/>
</dbReference>
<organism evidence="2 3">
    <name type="scientific">Pontixanthobacter rizhaonensis</name>
    <dbReference type="NCBI Taxonomy" id="2730337"/>
    <lineage>
        <taxon>Bacteria</taxon>
        <taxon>Pseudomonadati</taxon>
        <taxon>Pseudomonadota</taxon>
        <taxon>Alphaproteobacteria</taxon>
        <taxon>Sphingomonadales</taxon>
        <taxon>Erythrobacteraceae</taxon>
        <taxon>Pontixanthobacter</taxon>
    </lineage>
</organism>
<protein>
    <submittedName>
        <fullName evidence="2">Uncharacterized protein</fullName>
    </submittedName>
</protein>
<feature type="signal peptide" evidence="1">
    <location>
        <begin position="1"/>
        <end position="22"/>
    </location>
</feature>
<accession>A0A848QM41</accession>
<gene>
    <name evidence="2" type="ORF">HKD42_06405</name>
</gene>
<feature type="chain" id="PRO_5032307973" evidence="1">
    <location>
        <begin position="23"/>
        <end position="184"/>
    </location>
</feature>
<evidence type="ECO:0000313" key="3">
    <source>
        <dbReference type="Proteomes" id="UP000561181"/>
    </source>
</evidence>
<dbReference type="AlphaFoldDB" id="A0A848QM41"/>
<evidence type="ECO:0000256" key="1">
    <source>
        <dbReference type="SAM" id="SignalP"/>
    </source>
</evidence>